<dbReference type="InterPro" id="IPR008271">
    <property type="entry name" value="Ser/Thr_kinase_AS"/>
</dbReference>
<keyword evidence="4" id="KW-0723">Serine/threonine-protein kinase</keyword>
<dbReference type="OMA" id="AENGMVC"/>
<dbReference type="RefSeq" id="XP_012896692.1">
    <property type="nucleotide sequence ID" value="XM_013041238.1"/>
</dbReference>
<organism evidence="6">
    <name type="scientific">Blastocystis hominis</name>
    <dbReference type="NCBI Taxonomy" id="12968"/>
    <lineage>
        <taxon>Eukaryota</taxon>
        <taxon>Sar</taxon>
        <taxon>Stramenopiles</taxon>
        <taxon>Bigyra</taxon>
        <taxon>Opalozoa</taxon>
        <taxon>Opalinata</taxon>
        <taxon>Blastocystidae</taxon>
        <taxon>Blastocystis</taxon>
    </lineage>
</organism>
<dbReference type="GO" id="GO:0005737">
    <property type="term" value="C:cytoplasm"/>
    <property type="evidence" value="ECO:0007669"/>
    <property type="project" value="TreeGrafter"/>
</dbReference>
<dbReference type="PROSITE" id="PS50011">
    <property type="entry name" value="PROTEIN_KINASE_DOM"/>
    <property type="match status" value="1"/>
</dbReference>
<keyword evidence="4" id="KW-0418">Kinase</keyword>
<dbReference type="InterPro" id="IPR017441">
    <property type="entry name" value="Protein_kinase_ATP_BS"/>
</dbReference>
<dbReference type="Pfam" id="PF00069">
    <property type="entry name" value="Pkinase"/>
    <property type="match status" value="1"/>
</dbReference>
<dbReference type="PROSITE" id="PS00108">
    <property type="entry name" value="PROTEIN_KINASE_ST"/>
    <property type="match status" value="1"/>
</dbReference>
<evidence type="ECO:0000256" key="1">
    <source>
        <dbReference type="ARBA" id="ARBA00022741"/>
    </source>
</evidence>
<dbReference type="Gene3D" id="1.10.510.10">
    <property type="entry name" value="Transferase(Phosphotransferase) domain 1"/>
    <property type="match status" value="1"/>
</dbReference>
<accession>D8M2S1</accession>
<dbReference type="OrthoDB" id="68483at2759"/>
<evidence type="ECO:0000259" key="5">
    <source>
        <dbReference type="PROSITE" id="PS50011"/>
    </source>
</evidence>
<evidence type="ECO:0000256" key="4">
    <source>
        <dbReference type="RuleBase" id="RU000304"/>
    </source>
</evidence>
<dbReference type="PANTHER" id="PTHR24346:SF77">
    <property type="entry name" value="SERINE THREONINE PROTEIN KINASE"/>
    <property type="match status" value="1"/>
</dbReference>
<dbReference type="Proteomes" id="UP000008312">
    <property type="component" value="Unassembled WGS sequence"/>
</dbReference>
<gene>
    <name evidence="6" type="ORF">GSBLH_T00002740001</name>
</gene>
<name>D8M2S1_BLAHO</name>
<reference evidence="6" key="1">
    <citation type="submission" date="2010-02" db="EMBL/GenBank/DDBJ databases">
        <title>Sequencing and annotation of the Blastocystis hominis genome.</title>
        <authorList>
            <person name="Wincker P."/>
        </authorList>
    </citation>
    <scope>NUCLEOTIDE SEQUENCE</scope>
    <source>
        <strain evidence="6">Singapore isolate B</strain>
    </source>
</reference>
<dbReference type="GO" id="GO:0005524">
    <property type="term" value="F:ATP binding"/>
    <property type="evidence" value="ECO:0007669"/>
    <property type="project" value="UniProtKB-UniRule"/>
</dbReference>
<keyword evidence="7" id="KW-1185">Reference proteome</keyword>
<dbReference type="InterPro" id="IPR000719">
    <property type="entry name" value="Prot_kinase_dom"/>
</dbReference>
<dbReference type="SUPFAM" id="SSF56112">
    <property type="entry name" value="Protein kinase-like (PK-like)"/>
    <property type="match status" value="1"/>
</dbReference>
<evidence type="ECO:0000313" key="7">
    <source>
        <dbReference type="Proteomes" id="UP000008312"/>
    </source>
</evidence>
<dbReference type="InterPro" id="IPR011009">
    <property type="entry name" value="Kinase-like_dom_sf"/>
</dbReference>
<evidence type="ECO:0000256" key="2">
    <source>
        <dbReference type="ARBA" id="ARBA00022840"/>
    </source>
</evidence>
<sequence length="344" mass="39530">MLTIKVERGGDIHTYTLLEKLGKGSYSQVFKCKRTINGHDEIFAVKVFNKSFLRNEKTWKRVNGEMQCRSAFEKVELEIALMKKLSHPNLVKLIDVIDDEHADRLYMVIEYVERGQIMVYNPATLEFISPVTKTIIPEDKARKYLYDIISGLEYLHLHKVVHRDIKPENLLLTNDDHVKIGDFGVAHLFETCSNAQKTLRDSLPETTRPLNRITRSQTGLLDNTAGSIYFYPPESTTEKAYNTYAADIWAVGVTLYIMVVGRLPIYNPDLMMFFDDLMEKEIEYPASLSAPLVYPSTHVRIAILFRETEALTTLICFRNSCVAIRWLGFPSMRSLYAAPRLFSV</sequence>
<evidence type="ECO:0000256" key="3">
    <source>
        <dbReference type="PROSITE-ProRule" id="PRU10141"/>
    </source>
</evidence>
<dbReference type="AlphaFoldDB" id="D8M2S1"/>
<protein>
    <recommendedName>
        <fullName evidence="5">Protein kinase domain-containing protein</fullName>
    </recommendedName>
</protein>
<proteinExistence type="inferred from homology"/>
<dbReference type="PANTHER" id="PTHR24346">
    <property type="entry name" value="MAP/MICROTUBULE AFFINITY-REGULATING KINASE"/>
    <property type="match status" value="1"/>
</dbReference>
<dbReference type="Gene3D" id="3.30.200.20">
    <property type="entry name" value="Phosphorylase Kinase, domain 1"/>
    <property type="match status" value="1"/>
</dbReference>
<keyword evidence="1 3" id="KW-0547">Nucleotide-binding</keyword>
<feature type="domain" description="Protein kinase" evidence="5">
    <location>
        <begin position="15"/>
        <end position="344"/>
    </location>
</feature>
<dbReference type="EMBL" id="FN668650">
    <property type="protein sequence ID" value="CBK22644.2"/>
    <property type="molecule type" value="Genomic_DNA"/>
</dbReference>
<dbReference type="GO" id="GO:0035556">
    <property type="term" value="P:intracellular signal transduction"/>
    <property type="evidence" value="ECO:0007669"/>
    <property type="project" value="TreeGrafter"/>
</dbReference>
<dbReference type="GeneID" id="24919883"/>
<dbReference type="InParanoid" id="D8M2S1"/>
<comment type="similarity">
    <text evidence="4">Belongs to the protein kinase superfamily.</text>
</comment>
<dbReference type="CDD" id="cd14008">
    <property type="entry name" value="STKc_LKB1_CaMKK"/>
    <property type="match status" value="1"/>
</dbReference>
<evidence type="ECO:0000313" key="6">
    <source>
        <dbReference type="EMBL" id="CBK22644.2"/>
    </source>
</evidence>
<feature type="binding site" evidence="3">
    <location>
        <position position="46"/>
    </location>
    <ligand>
        <name>ATP</name>
        <dbReference type="ChEBI" id="CHEBI:30616"/>
    </ligand>
</feature>
<keyword evidence="4" id="KW-0808">Transferase</keyword>
<dbReference type="PROSITE" id="PS00107">
    <property type="entry name" value="PROTEIN_KINASE_ATP"/>
    <property type="match status" value="1"/>
</dbReference>
<dbReference type="GO" id="GO:0004674">
    <property type="term" value="F:protein serine/threonine kinase activity"/>
    <property type="evidence" value="ECO:0007669"/>
    <property type="project" value="UniProtKB-KW"/>
</dbReference>
<dbReference type="SMART" id="SM00220">
    <property type="entry name" value="S_TKc"/>
    <property type="match status" value="1"/>
</dbReference>
<keyword evidence="2 3" id="KW-0067">ATP-binding</keyword>